<protein>
    <submittedName>
        <fullName evidence="1">Uncharacterized protein</fullName>
    </submittedName>
</protein>
<gene>
    <name evidence="1" type="ORF">FGF04_02590</name>
</gene>
<dbReference type="RefSeq" id="WP_188113937.1">
    <property type="nucleotide sequence ID" value="NZ_VDFC01000006.1"/>
</dbReference>
<dbReference type="AlphaFoldDB" id="A0A5B0BK32"/>
<dbReference type="EMBL" id="VDFC01000006">
    <property type="protein sequence ID" value="KAA0942574.1"/>
    <property type="molecule type" value="Genomic_DNA"/>
</dbReference>
<reference evidence="1 2" key="1">
    <citation type="submission" date="2019-05" db="EMBL/GenBank/DDBJ databases">
        <authorList>
            <person name="Hariharan J."/>
            <person name="Choudoir M.J."/>
            <person name="Diebold P."/>
            <person name="Panke-Buisse K."/>
            <person name="Buckley D.H."/>
        </authorList>
    </citation>
    <scope>NUCLEOTIDE SEQUENCE [LARGE SCALE GENOMIC DNA]</scope>
    <source>
        <strain evidence="1 2">SUN51</strain>
    </source>
</reference>
<evidence type="ECO:0000313" key="2">
    <source>
        <dbReference type="Proteomes" id="UP000324965"/>
    </source>
</evidence>
<keyword evidence="2" id="KW-1185">Reference proteome</keyword>
<evidence type="ECO:0000313" key="1">
    <source>
        <dbReference type="EMBL" id="KAA0942574.1"/>
    </source>
</evidence>
<proteinExistence type="predicted"/>
<comment type="caution">
    <text evidence="1">The sequence shown here is derived from an EMBL/GenBank/DDBJ whole genome shotgun (WGS) entry which is preliminary data.</text>
</comment>
<name>A0A5B0BK32_9ACTN</name>
<organism evidence="1 2">
    <name type="scientific">Streptomyces apricus</name>
    <dbReference type="NCBI Taxonomy" id="1828112"/>
    <lineage>
        <taxon>Bacteria</taxon>
        <taxon>Bacillati</taxon>
        <taxon>Actinomycetota</taxon>
        <taxon>Actinomycetes</taxon>
        <taxon>Kitasatosporales</taxon>
        <taxon>Streptomycetaceae</taxon>
        <taxon>Streptomyces</taxon>
    </lineage>
</organism>
<accession>A0A5B0BK32</accession>
<dbReference type="Proteomes" id="UP000324965">
    <property type="component" value="Unassembled WGS sequence"/>
</dbReference>
<sequence length="77" mass="8138">MSVAYLSCTVPSGYTYTSVTNTTTCSTSGFAPLYDVVQPRTGLWACTVPRGFTYTATSSTIVCSTSGLSTSYLLRAI</sequence>